<protein>
    <submittedName>
        <fullName evidence="1">Uncharacterized protein</fullName>
    </submittedName>
</protein>
<dbReference type="Proteomes" id="UP000321085">
    <property type="component" value="Unassembled WGS sequence"/>
</dbReference>
<comment type="caution">
    <text evidence="1">The sequence shown here is derived from an EMBL/GenBank/DDBJ whole genome shotgun (WGS) entry which is preliminary data.</text>
</comment>
<gene>
    <name evidence="1" type="ORF">MAE02_04280</name>
</gene>
<sequence length="61" mass="6368">MPASAVAIRTPSIGGRVGYDLGASGETVTVLDMRDSKERSIGTATCGFLRLFVKPALRLAS</sequence>
<evidence type="ECO:0000313" key="2">
    <source>
        <dbReference type="Proteomes" id="UP000321085"/>
    </source>
</evidence>
<dbReference type="AlphaFoldDB" id="A0A512BL88"/>
<dbReference type="EMBL" id="BJYU01000002">
    <property type="protein sequence ID" value="GEO12732.1"/>
    <property type="molecule type" value="Genomic_DNA"/>
</dbReference>
<reference evidence="1 2" key="1">
    <citation type="submission" date="2019-07" db="EMBL/GenBank/DDBJ databases">
        <title>Whole genome shotgun sequence of Microvirga aerophila NBRC 106136.</title>
        <authorList>
            <person name="Hosoyama A."/>
            <person name="Uohara A."/>
            <person name="Ohji S."/>
            <person name="Ichikawa N."/>
        </authorList>
    </citation>
    <scope>NUCLEOTIDE SEQUENCE [LARGE SCALE GENOMIC DNA]</scope>
    <source>
        <strain evidence="1 2">NBRC 106136</strain>
    </source>
</reference>
<name>A0A512BL88_9HYPH</name>
<evidence type="ECO:0000313" key="1">
    <source>
        <dbReference type="EMBL" id="GEO12732.1"/>
    </source>
</evidence>
<keyword evidence="2" id="KW-1185">Reference proteome</keyword>
<accession>A0A512BL88</accession>
<proteinExistence type="predicted"/>
<organism evidence="1 2">
    <name type="scientific">Microvirga aerophila</name>
    <dbReference type="NCBI Taxonomy" id="670291"/>
    <lineage>
        <taxon>Bacteria</taxon>
        <taxon>Pseudomonadati</taxon>
        <taxon>Pseudomonadota</taxon>
        <taxon>Alphaproteobacteria</taxon>
        <taxon>Hyphomicrobiales</taxon>
        <taxon>Methylobacteriaceae</taxon>
        <taxon>Microvirga</taxon>
    </lineage>
</organism>